<name>A0A1D7U8R6_9HYPH</name>
<accession>A0A1D7U8R6</accession>
<dbReference type="AlphaFoldDB" id="A0A1D7U8R6"/>
<keyword evidence="2" id="KW-1185">Reference proteome</keyword>
<organism evidence="1 2">
    <name type="scientific">Bosea vaviloviae</name>
    <dbReference type="NCBI Taxonomy" id="1526658"/>
    <lineage>
        <taxon>Bacteria</taxon>
        <taxon>Pseudomonadati</taxon>
        <taxon>Pseudomonadota</taxon>
        <taxon>Alphaproteobacteria</taxon>
        <taxon>Hyphomicrobiales</taxon>
        <taxon>Boseaceae</taxon>
        <taxon>Bosea</taxon>
    </lineage>
</organism>
<evidence type="ECO:0000313" key="1">
    <source>
        <dbReference type="EMBL" id="AOO83785.1"/>
    </source>
</evidence>
<sequence length="74" mass="8667">MSENIKDAMPQILMKIQEDLASFRREMADRLDRIETIQKQERRISAAMLAMMRGTAGAYEDRLNQLEINRIVKL</sequence>
<evidence type="ECO:0000313" key="2">
    <source>
        <dbReference type="Proteomes" id="UP000094969"/>
    </source>
</evidence>
<reference evidence="1 2" key="1">
    <citation type="journal article" date="2015" name="Antonie Van Leeuwenhoek">
        <title>Bosea vaviloviae sp. nov., a new species of slow-growing rhizobia isolated from nodules of the relict species Vavilovia formosa (Stev.) Fed.</title>
        <authorList>
            <person name="Safronova V.I."/>
            <person name="Kuznetsova I.G."/>
            <person name="Sazanova A.L."/>
            <person name="Kimeklis A.K."/>
            <person name="Belimov A.A."/>
            <person name="Andronov E.E."/>
            <person name="Pinaev A.G."/>
            <person name="Chizhevskaya E.P."/>
            <person name="Pukhaev A.R."/>
            <person name="Popov K.P."/>
            <person name="Willems A."/>
            <person name="Tikhonovich I.A."/>
        </authorList>
    </citation>
    <scope>NUCLEOTIDE SEQUENCE [LARGE SCALE GENOMIC DNA]</scope>
    <source>
        <strain evidence="1 2">Vaf18</strain>
    </source>
</reference>
<gene>
    <name evidence="1" type="ORF">BHK69_28070</name>
</gene>
<dbReference type="STRING" id="1526658.BHK69_28070"/>
<dbReference type="KEGG" id="bvv:BHK69_28070"/>
<protein>
    <submittedName>
        <fullName evidence="1">Uncharacterized protein</fullName>
    </submittedName>
</protein>
<dbReference type="EMBL" id="CP017147">
    <property type="protein sequence ID" value="AOO83785.1"/>
    <property type="molecule type" value="Genomic_DNA"/>
</dbReference>
<dbReference type="Proteomes" id="UP000094969">
    <property type="component" value="Chromosome"/>
</dbReference>
<proteinExistence type="predicted"/>